<dbReference type="STRING" id="314260.PB2503_06982"/>
<dbReference type="EMBL" id="CP002156">
    <property type="protein sequence ID" value="ADM09462.1"/>
    <property type="molecule type" value="Genomic_DNA"/>
</dbReference>
<feature type="transmembrane region" description="Helical" evidence="1">
    <location>
        <begin position="26"/>
        <end position="45"/>
    </location>
</feature>
<dbReference type="Proteomes" id="UP000001302">
    <property type="component" value="Chromosome"/>
</dbReference>
<sequence length="432" mass="45714">MTTAHRFWTVARQTLARFCTEERGSIAVMMMLMLVPALGIGGLVFDGKRIHTAHLELEIVAESAAIAAALQLPSESSAKSAAVDYAEQNLPPSSYGEVVRASDVEIGSYDEGTGTFTAGAGTSAVRVTAWRHEDRSNSLPTIFAGAIGRDSVNLSASAIAVSQSSSEDPICILVLGNKFYGLDLDLRSEVDIPDCGIQVNSDEYDAVQASSLATVNASFFNVVGSVLGSTSGLTPTPTEGADAVDDPYASLAEPTAKPCGGVDEIDGGTHTLVDTYRFCDGLEIDDATVTFSPGEYQIDGDFDLKGTASISGTDVTIFIDGSRSDINFGRYSSFHLEAPTTGTYAGVLLWTARDNDESFEFRSRFGASSSGSFYFPAAKMDIEDNVTWEADCLRIVAWVVDFSPRSSFSSTSPGTACENNIGVSSGGVRLVR</sequence>
<dbReference type="KEGG" id="pbr:PB2503_06982"/>
<dbReference type="AlphaFoldDB" id="E0TE87"/>
<dbReference type="OrthoDB" id="7418984at2"/>
<reference evidence="4" key="1">
    <citation type="submission" date="2010-08" db="EMBL/GenBank/DDBJ databases">
        <title>Genome sequence of Parvularcula bermudensis HTCC2503.</title>
        <authorList>
            <person name="Kang D.-M."/>
            <person name="Oh H.-M."/>
            <person name="Cho J.-C."/>
        </authorList>
    </citation>
    <scope>NUCLEOTIDE SEQUENCE [LARGE SCALE GENOMIC DNA]</scope>
    <source>
        <strain evidence="4">ATCC BAA-594 / HTCC2503 / KCTC 12087</strain>
    </source>
</reference>
<proteinExistence type="predicted"/>
<reference evidence="3 4" key="2">
    <citation type="journal article" date="2011" name="J. Bacteriol.">
        <title>Complete genome sequence of strain HTCC2503T of Parvularcula bermudensis, the type species of the order "Parvularculales" in the class Alphaproteobacteria.</title>
        <authorList>
            <person name="Oh H.M."/>
            <person name="Kang I."/>
            <person name="Vergin K.L."/>
            <person name="Kang D."/>
            <person name="Rhee K.H."/>
            <person name="Giovannoni S.J."/>
            <person name="Cho J.C."/>
        </authorList>
    </citation>
    <scope>NUCLEOTIDE SEQUENCE [LARGE SCALE GENOMIC DNA]</scope>
    <source>
        <strain evidence="4">ATCC BAA-594 / HTCC2503 / KCTC 12087</strain>
    </source>
</reference>
<dbReference type="HOGENOM" id="CLU_046706_1_0_5"/>
<evidence type="ECO:0000313" key="3">
    <source>
        <dbReference type="EMBL" id="ADM09462.1"/>
    </source>
</evidence>
<dbReference type="eggNOG" id="COG4655">
    <property type="taxonomic scope" value="Bacteria"/>
</dbReference>
<dbReference type="InterPro" id="IPR018705">
    <property type="entry name" value="DUF2134_membrane"/>
</dbReference>
<dbReference type="RefSeq" id="WP_013300436.1">
    <property type="nucleotide sequence ID" value="NC_014414.1"/>
</dbReference>
<keyword evidence="4" id="KW-1185">Reference proteome</keyword>
<protein>
    <recommendedName>
        <fullName evidence="2">DUF2134 domain-containing protein</fullName>
    </recommendedName>
</protein>
<keyword evidence="1" id="KW-0812">Transmembrane</keyword>
<keyword evidence="1" id="KW-1133">Transmembrane helix</keyword>
<name>E0TE87_PARBH</name>
<evidence type="ECO:0000259" key="2">
    <source>
        <dbReference type="Pfam" id="PF09977"/>
    </source>
</evidence>
<gene>
    <name evidence="3" type="ordered locus">PB2503_06982</name>
</gene>
<organism evidence="3 4">
    <name type="scientific">Parvularcula bermudensis (strain ATCC BAA-594 / HTCC2503 / KCTC 12087)</name>
    <dbReference type="NCBI Taxonomy" id="314260"/>
    <lineage>
        <taxon>Bacteria</taxon>
        <taxon>Pseudomonadati</taxon>
        <taxon>Pseudomonadota</taxon>
        <taxon>Alphaproteobacteria</taxon>
        <taxon>Parvularculales</taxon>
        <taxon>Parvularculaceae</taxon>
        <taxon>Parvularcula</taxon>
    </lineage>
</organism>
<keyword evidence="1" id="KW-0472">Membrane</keyword>
<evidence type="ECO:0000256" key="1">
    <source>
        <dbReference type="SAM" id="Phobius"/>
    </source>
</evidence>
<feature type="domain" description="DUF2134" evidence="2">
    <location>
        <begin position="67"/>
        <end position="160"/>
    </location>
</feature>
<evidence type="ECO:0000313" key="4">
    <source>
        <dbReference type="Proteomes" id="UP000001302"/>
    </source>
</evidence>
<accession>E0TE87</accession>
<dbReference type="Pfam" id="PF09977">
    <property type="entry name" value="Tad_C"/>
    <property type="match status" value="1"/>
</dbReference>